<dbReference type="AlphaFoldDB" id="A0AAG5D2B6"/>
<name>A0AAG5D2B6_ANOAO</name>
<sequence length="111" mass="12185">MSRLMFACFLLGGLIPEPTPTDYCATSYCDAGLTNVGCNPPPLTGGPTCDGKEPLVIGIGQAEIDYNFRFTKHAALRIRIWSARPNLSYCKSHANPPVERRVSQTGRKQRT</sequence>
<organism evidence="3 4">
    <name type="scientific">Anopheles atroparvus</name>
    <name type="common">European mosquito</name>
    <dbReference type="NCBI Taxonomy" id="41427"/>
    <lineage>
        <taxon>Eukaryota</taxon>
        <taxon>Metazoa</taxon>
        <taxon>Ecdysozoa</taxon>
        <taxon>Arthropoda</taxon>
        <taxon>Hexapoda</taxon>
        <taxon>Insecta</taxon>
        <taxon>Pterygota</taxon>
        <taxon>Neoptera</taxon>
        <taxon>Endopterygota</taxon>
        <taxon>Diptera</taxon>
        <taxon>Nematocera</taxon>
        <taxon>Culicoidea</taxon>
        <taxon>Culicidae</taxon>
        <taxon>Anophelinae</taxon>
        <taxon>Anopheles</taxon>
    </lineage>
</organism>
<feature type="signal peptide" evidence="2">
    <location>
        <begin position="1"/>
        <end position="16"/>
    </location>
</feature>
<dbReference type="EnsemblMetazoa" id="ENSAATROPT005753">
    <property type="protein sequence ID" value="ENSAATROPP005316"/>
    <property type="gene ID" value="ENSAATROPG004639"/>
</dbReference>
<evidence type="ECO:0000313" key="3">
    <source>
        <dbReference type="EnsemblMetazoa" id="ENSAATROPP005316"/>
    </source>
</evidence>
<dbReference type="Proteomes" id="UP000075880">
    <property type="component" value="Unassembled WGS sequence"/>
</dbReference>
<accession>A0AAG5D2B6</accession>
<proteinExistence type="predicted"/>
<evidence type="ECO:0000256" key="2">
    <source>
        <dbReference type="SAM" id="SignalP"/>
    </source>
</evidence>
<evidence type="ECO:0000256" key="1">
    <source>
        <dbReference type="SAM" id="MobiDB-lite"/>
    </source>
</evidence>
<reference evidence="3" key="1">
    <citation type="submission" date="2024-04" db="UniProtKB">
        <authorList>
            <consortium name="EnsemblMetazoa"/>
        </authorList>
    </citation>
    <scope>IDENTIFICATION</scope>
    <source>
        <strain evidence="3">EBRO</strain>
    </source>
</reference>
<keyword evidence="2" id="KW-0732">Signal</keyword>
<protein>
    <submittedName>
        <fullName evidence="3">Uncharacterized protein</fullName>
    </submittedName>
</protein>
<feature type="region of interest" description="Disordered" evidence="1">
    <location>
        <begin position="91"/>
        <end position="111"/>
    </location>
</feature>
<evidence type="ECO:0000313" key="4">
    <source>
        <dbReference type="Proteomes" id="UP000075880"/>
    </source>
</evidence>
<feature type="chain" id="PRO_5042488589" evidence="2">
    <location>
        <begin position="17"/>
        <end position="111"/>
    </location>
</feature>
<keyword evidence="4" id="KW-1185">Reference proteome</keyword>